<accession>A0ABV7MUB2</accession>
<evidence type="ECO:0000313" key="2">
    <source>
        <dbReference type="Proteomes" id="UP001595648"/>
    </source>
</evidence>
<dbReference type="Proteomes" id="UP001595648">
    <property type="component" value="Unassembled WGS sequence"/>
</dbReference>
<reference evidence="2" key="1">
    <citation type="journal article" date="2019" name="Int. J. Syst. Evol. Microbiol.">
        <title>The Global Catalogue of Microorganisms (GCM) 10K type strain sequencing project: providing services to taxonomists for standard genome sequencing and annotation.</title>
        <authorList>
            <consortium name="The Broad Institute Genomics Platform"/>
            <consortium name="The Broad Institute Genome Sequencing Center for Infectious Disease"/>
            <person name="Wu L."/>
            <person name="Ma J."/>
        </authorList>
    </citation>
    <scope>NUCLEOTIDE SEQUENCE [LARGE SCALE GENOMIC DNA]</scope>
    <source>
        <strain evidence="2">ICMP 19515</strain>
    </source>
</reference>
<keyword evidence="2" id="KW-1185">Reference proteome</keyword>
<protein>
    <recommendedName>
        <fullName evidence="3">Type II toxin-antitoxin system HigB family toxin</fullName>
    </recommendedName>
</protein>
<gene>
    <name evidence="1" type="ORF">ACFOJ9_24045</name>
</gene>
<dbReference type="SUPFAM" id="SSF143011">
    <property type="entry name" value="RelE-like"/>
    <property type="match status" value="1"/>
</dbReference>
<sequence>MKHRATASFWAKYQSLPKAARRLADKSFESNPRHPSLHFKKVSEFWSARIDINYRALALESAEGFDWFWIGTHAEYDRLLK</sequence>
<dbReference type="InterPro" id="IPR035093">
    <property type="entry name" value="RelE/ParE_toxin_dom_sf"/>
</dbReference>
<organism evidence="1 2">
    <name type="scientific">Mesorhizobium cantuariense</name>
    <dbReference type="NCBI Taxonomy" id="1300275"/>
    <lineage>
        <taxon>Bacteria</taxon>
        <taxon>Pseudomonadati</taxon>
        <taxon>Pseudomonadota</taxon>
        <taxon>Alphaproteobacteria</taxon>
        <taxon>Hyphomicrobiales</taxon>
        <taxon>Phyllobacteriaceae</taxon>
        <taxon>Mesorhizobium</taxon>
    </lineage>
</organism>
<comment type="caution">
    <text evidence="1">The sequence shown here is derived from an EMBL/GenBank/DDBJ whole genome shotgun (WGS) entry which is preliminary data.</text>
</comment>
<dbReference type="RefSeq" id="WP_378981971.1">
    <property type="nucleotide sequence ID" value="NZ_JBHRVD010000001.1"/>
</dbReference>
<name>A0ABV7MUB2_9HYPH</name>
<evidence type="ECO:0000313" key="1">
    <source>
        <dbReference type="EMBL" id="MFC3324814.1"/>
    </source>
</evidence>
<proteinExistence type="predicted"/>
<evidence type="ECO:0008006" key="3">
    <source>
        <dbReference type="Google" id="ProtNLM"/>
    </source>
</evidence>
<dbReference type="EMBL" id="JBHRVD010000001">
    <property type="protein sequence ID" value="MFC3324814.1"/>
    <property type="molecule type" value="Genomic_DNA"/>
</dbReference>